<evidence type="ECO:0000313" key="1">
    <source>
        <dbReference type="EMBL" id="MDX7723187.1"/>
    </source>
</evidence>
<dbReference type="Pfam" id="PF25691">
    <property type="entry name" value="BW3TFN"/>
    <property type="match status" value="1"/>
</dbReference>
<dbReference type="RefSeq" id="WP_156028163.1">
    <property type="nucleotide sequence ID" value="NZ_JAWZVC010000102.1"/>
</dbReference>
<dbReference type="AlphaFoldDB" id="A0AAW9F9D6"/>
<proteinExistence type="predicted"/>
<dbReference type="Proteomes" id="UP001277183">
    <property type="component" value="Unassembled WGS sequence"/>
</dbReference>
<dbReference type="InterPro" id="IPR058040">
    <property type="entry name" value="BW3TFN"/>
</dbReference>
<gene>
    <name evidence="1" type="ORF">SJS77_22635</name>
</gene>
<comment type="caution">
    <text evidence="1">The sequence shown here is derived from an EMBL/GenBank/DDBJ whole genome shotgun (WGS) entry which is preliminary data.</text>
</comment>
<reference evidence="1" key="1">
    <citation type="submission" date="2023-11" db="EMBL/GenBank/DDBJ databases">
        <title>WGS of Aeromonas in Northern Israel.</title>
        <authorList>
            <person name="Hershko Y."/>
        </authorList>
    </citation>
    <scope>NUCLEOTIDE SEQUENCE</scope>
    <source>
        <strain evidence="1">77416</strain>
    </source>
</reference>
<sequence>MGVFIGTVAKSTTPVGQDYLLPEDIEAPGTLLVYERIQKLVRSPQVRQQFEFVVQF</sequence>
<protein>
    <submittedName>
        <fullName evidence="1">Uncharacterized protein</fullName>
    </submittedName>
</protein>
<name>A0AAW9F9D6_AERCA</name>
<evidence type="ECO:0000313" key="2">
    <source>
        <dbReference type="Proteomes" id="UP001277183"/>
    </source>
</evidence>
<dbReference type="EMBL" id="JAWZVU010000225">
    <property type="protein sequence ID" value="MDX7723187.1"/>
    <property type="molecule type" value="Genomic_DNA"/>
</dbReference>
<accession>A0AAW9F9D6</accession>
<organism evidence="1 2">
    <name type="scientific">Aeromonas caviae</name>
    <name type="common">Aeromonas punctata</name>
    <dbReference type="NCBI Taxonomy" id="648"/>
    <lineage>
        <taxon>Bacteria</taxon>
        <taxon>Pseudomonadati</taxon>
        <taxon>Pseudomonadota</taxon>
        <taxon>Gammaproteobacteria</taxon>
        <taxon>Aeromonadales</taxon>
        <taxon>Aeromonadaceae</taxon>
        <taxon>Aeromonas</taxon>
    </lineage>
</organism>